<dbReference type="KEGG" id="kbs:EPA93_33895"/>
<dbReference type="OrthoDB" id="146360at2"/>
<feature type="transmembrane region" description="Helical" evidence="5">
    <location>
        <begin position="260"/>
        <end position="277"/>
    </location>
</feature>
<feature type="transmembrane region" description="Helical" evidence="5">
    <location>
        <begin position="229"/>
        <end position="248"/>
    </location>
</feature>
<dbReference type="InterPro" id="IPR020846">
    <property type="entry name" value="MFS_dom"/>
</dbReference>
<evidence type="ECO:0000256" key="4">
    <source>
        <dbReference type="ARBA" id="ARBA00023136"/>
    </source>
</evidence>
<dbReference type="CDD" id="cd17321">
    <property type="entry name" value="MFS_MMR_MDR_like"/>
    <property type="match status" value="1"/>
</dbReference>
<keyword evidence="8" id="KW-1185">Reference proteome</keyword>
<evidence type="ECO:0000256" key="2">
    <source>
        <dbReference type="ARBA" id="ARBA00022692"/>
    </source>
</evidence>
<dbReference type="PANTHER" id="PTHR42718">
    <property type="entry name" value="MAJOR FACILITATOR SUPERFAMILY MULTIDRUG TRANSPORTER MFSC"/>
    <property type="match status" value="1"/>
</dbReference>
<evidence type="ECO:0000256" key="3">
    <source>
        <dbReference type="ARBA" id="ARBA00022989"/>
    </source>
</evidence>
<evidence type="ECO:0000259" key="6">
    <source>
        <dbReference type="PROSITE" id="PS50850"/>
    </source>
</evidence>
<feature type="transmembrane region" description="Helical" evidence="5">
    <location>
        <begin position="198"/>
        <end position="217"/>
    </location>
</feature>
<name>A0A4P6JY38_KTERU</name>
<proteinExistence type="predicted"/>
<dbReference type="GO" id="GO:0022857">
    <property type="term" value="F:transmembrane transporter activity"/>
    <property type="evidence" value="ECO:0007669"/>
    <property type="project" value="InterPro"/>
</dbReference>
<organism evidence="7 8">
    <name type="scientific">Ktedonosporobacter rubrisoli</name>
    <dbReference type="NCBI Taxonomy" id="2509675"/>
    <lineage>
        <taxon>Bacteria</taxon>
        <taxon>Bacillati</taxon>
        <taxon>Chloroflexota</taxon>
        <taxon>Ktedonobacteria</taxon>
        <taxon>Ktedonobacterales</taxon>
        <taxon>Ktedonosporobacteraceae</taxon>
        <taxon>Ktedonosporobacter</taxon>
    </lineage>
</organism>
<comment type="subcellular location">
    <subcellularLocation>
        <location evidence="1">Cell membrane</location>
        <topology evidence="1">Multi-pass membrane protein</topology>
    </subcellularLocation>
</comment>
<dbReference type="InterPro" id="IPR001958">
    <property type="entry name" value="Tet-R_TetA/multi-R_MdtG-like"/>
</dbReference>
<feature type="transmembrane region" description="Helical" evidence="5">
    <location>
        <begin position="164"/>
        <end position="186"/>
    </location>
</feature>
<evidence type="ECO:0000313" key="7">
    <source>
        <dbReference type="EMBL" id="QBD80699.1"/>
    </source>
</evidence>
<feature type="transmembrane region" description="Helical" evidence="5">
    <location>
        <begin position="430"/>
        <end position="455"/>
    </location>
</feature>
<dbReference type="PRINTS" id="PR01035">
    <property type="entry name" value="TCRTETA"/>
</dbReference>
<reference evidence="7 8" key="1">
    <citation type="submission" date="2019-01" db="EMBL/GenBank/DDBJ databases">
        <title>Ktedonosporobacter rubrisoli SCAWS-G2.</title>
        <authorList>
            <person name="Huang Y."/>
            <person name="Yan B."/>
        </authorList>
    </citation>
    <scope>NUCLEOTIDE SEQUENCE [LARGE SCALE GENOMIC DNA]</scope>
    <source>
        <strain evidence="7 8">SCAWS-G2</strain>
    </source>
</reference>
<dbReference type="AlphaFoldDB" id="A0A4P6JY38"/>
<keyword evidence="3 5" id="KW-1133">Transmembrane helix</keyword>
<dbReference type="Proteomes" id="UP000290365">
    <property type="component" value="Chromosome"/>
</dbReference>
<accession>A0A4P6JY38</accession>
<feature type="transmembrane region" description="Helical" evidence="5">
    <location>
        <begin position="77"/>
        <end position="97"/>
    </location>
</feature>
<feature type="transmembrane region" description="Helical" evidence="5">
    <location>
        <begin position="109"/>
        <end position="132"/>
    </location>
</feature>
<keyword evidence="2 5" id="KW-0812">Transmembrane</keyword>
<dbReference type="PROSITE" id="PS50850">
    <property type="entry name" value="MFS"/>
    <property type="match status" value="1"/>
</dbReference>
<feature type="transmembrane region" description="Helical" evidence="5">
    <location>
        <begin position="37"/>
        <end position="57"/>
    </location>
</feature>
<feature type="transmembrane region" description="Helical" evidence="5">
    <location>
        <begin position="298"/>
        <end position="324"/>
    </location>
</feature>
<dbReference type="Pfam" id="PF07690">
    <property type="entry name" value="MFS_1"/>
    <property type="match status" value="1"/>
</dbReference>
<feature type="transmembrane region" description="Helical" evidence="5">
    <location>
        <begin position="395"/>
        <end position="418"/>
    </location>
</feature>
<dbReference type="PANTHER" id="PTHR42718:SF39">
    <property type="entry name" value="ACTINORHODIN TRANSPORTER-RELATED"/>
    <property type="match status" value="1"/>
</dbReference>
<evidence type="ECO:0000313" key="8">
    <source>
        <dbReference type="Proteomes" id="UP000290365"/>
    </source>
</evidence>
<evidence type="ECO:0000256" key="5">
    <source>
        <dbReference type="SAM" id="Phobius"/>
    </source>
</evidence>
<dbReference type="GO" id="GO:0005886">
    <property type="term" value="C:plasma membrane"/>
    <property type="evidence" value="ECO:0007669"/>
    <property type="project" value="UniProtKB-SubCell"/>
</dbReference>
<evidence type="ECO:0000256" key="1">
    <source>
        <dbReference type="ARBA" id="ARBA00004651"/>
    </source>
</evidence>
<dbReference type="Gene3D" id="1.20.1720.10">
    <property type="entry name" value="Multidrug resistance protein D"/>
    <property type="match status" value="1"/>
</dbReference>
<feature type="transmembrane region" description="Helical" evidence="5">
    <location>
        <begin position="330"/>
        <end position="351"/>
    </location>
</feature>
<protein>
    <submittedName>
        <fullName evidence="7">MFS transporter</fullName>
    </submittedName>
</protein>
<gene>
    <name evidence="7" type="ORF">EPA93_33895</name>
</gene>
<dbReference type="Gene3D" id="1.20.1250.20">
    <property type="entry name" value="MFS general substrate transporter like domains"/>
    <property type="match status" value="1"/>
</dbReference>
<sequence>MKDGHGQRRWERLPADERAMKGLEMKKVKQEPEARRWWTLVVILAATFMAILDNNIVNVAIPSIQQALRADFAQIEAVIAGYALAYAVMLVTGGRLGDLYGRKRLFQTGMLGFTLASLLCGLSPTAFVLIAARLLQGLAASLMVPQVLALIQVNFVARERGIAFGFYGATFGLASIAGQIVGGFLISSNAFGLGWRTVFLINVPIGLLTMLAAFPLLRESTADTARRLDLPGVGLLTAGLLLLVYPLVEGRNVGWPSWTFISMVLAVGVLALFLLYEQRVSRSGGEPLVPLSLFRERVFNLGMVTLLVFYSGLSSFFFVLSLYLQIGLGFSPLAAGWTFVPLSLSFAISSLASPRLIPRLGAWVVRGGTIIMITGDLWTLLVVQQAEMAVHAQPLLLPFLVMGIGEGMVLAPLLPMILGSIHTQHAGAASGVLTTTMQIAGVLGVAVIGLLFFGVLGQRLPAQPLQLAQTYGHAFVISLEAIILLAGMTLICIIVLSSAKRAGKSEPVRTSSSKTAV</sequence>
<dbReference type="InterPro" id="IPR011701">
    <property type="entry name" value="MFS"/>
</dbReference>
<dbReference type="SUPFAM" id="SSF103473">
    <property type="entry name" value="MFS general substrate transporter"/>
    <property type="match status" value="2"/>
</dbReference>
<dbReference type="InterPro" id="IPR036259">
    <property type="entry name" value="MFS_trans_sf"/>
</dbReference>
<feature type="transmembrane region" description="Helical" evidence="5">
    <location>
        <begin position="363"/>
        <end position="383"/>
    </location>
</feature>
<dbReference type="EMBL" id="CP035758">
    <property type="protein sequence ID" value="QBD80699.1"/>
    <property type="molecule type" value="Genomic_DNA"/>
</dbReference>
<feature type="domain" description="Major facilitator superfamily (MFS) profile" evidence="6">
    <location>
        <begin position="39"/>
        <end position="504"/>
    </location>
</feature>
<keyword evidence="4 5" id="KW-0472">Membrane</keyword>
<feature type="transmembrane region" description="Helical" evidence="5">
    <location>
        <begin position="475"/>
        <end position="496"/>
    </location>
</feature>
<feature type="transmembrane region" description="Helical" evidence="5">
    <location>
        <begin position="138"/>
        <end position="157"/>
    </location>
</feature>